<proteinExistence type="predicted"/>
<evidence type="ECO:0000256" key="1">
    <source>
        <dbReference type="ARBA" id="ARBA00004479"/>
    </source>
</evidence>
<evidence type="ECO:0000256" key="8">
    <source>
        <dbReference type="ARBA" id="ARBA00023170"/>
    </source>
</evidence>
<keyword evidence="11" id="KW-1185">Reference proteome</keyword>
<keyword evidence="6" id="KW-1133">Transmembrane helix</keyword>
<evidence type="ECO:0000256" key="2">
    <source>
        <dbReference type="ARBA" id="ARBA00022614"/>
    </source>
</evidence>
<evidence type="ECO:0000313" key="10">
    <source>
        <dbReference type="EMBL" id="GMN59726.1"/>
    </source>
</evidence>
<name>A0AA88DQM3_FICCA</name>
<dbReference type="Pfam" id="PF13855">
    <property type="entry name" value="LRR_8"/>
    <property type="match status" value="1"/>
</dbReference>
<dbReference type="FunFam" id="3.80.10.10:FF:000041">
    <property type="entry name" value="LRR receptor-like serine/threonine-protein kinase ERECTA"/>
    <property type="match status" value="1"/>
</dbReference>
<evidence type="ECO:0000256" key="4">
    <source>
        <dbReference type="ARBA" id="ARBA00022729"/>
    </source>
</evidence>
<keyword evidence="9" id="KW-0325">Glycoprotein</keyword>
<dbReference type="Proteomes" id="UP001187192">
    <property type="component" value="Unassembled WGS sequence"/>
</dbReference>
<protein>
    <submittedName>
        <fullName evidence="10">Uncharacterized protein</fullName>
    </submittedName>
</protein>
<dbReference type="Pfam" id="PF00560">
    <property type="entry name" value="LRR_1"/>
    <property type="match status" value="1"/>
</dbReference>
<comment type="subcellular location">
    <subcellularLocation>
        <location evidence="1">Membrane</location>
        <topology evidence="1">Single-pass type I membrane protein</topology>
    </subcellularLocation>
</comment>
<evidence type="ECO:0000256" key="9">
    <source>
        <dbReference type="ARBA" id="ARBA00023180"/>
    </source>
</evidence>
<keyword evidence="7" id="KW-0472">Membrane</keyword>
<evidence type="ECO:0000256" key="6">
    <source>
        <dbReference type="ARBA" id="ARBA00022989"/>
    </source>
</evidence>
<dbReference type="InterPro" id="IPR032675">
    <property type="entry name" value="LRR_dom_sf"/>
</dbReference>
<keyword evidence="8" id="KW-0675">Receptor</keyword>
<organism evidence="10 11">
    <name type="scientific">Ficus carica</name>
    <name type="common">Common fig</name>
    <dbReference type="NCBI Taxonomy" id="3494"/>
    <lineage>
        <taxon>Eukaryota</taxon>
        <taxon>Viridiplantae</taxon>
        <taxon>Streptophyta</taxon>
        <taxon>Embryophyta</taxon>
        <taxon>Tracheophyta</taxon>
        <taxon>Spermatophyta</taxon>
        <taxon>Magnoliopsida</taxon>
        <taxon>eudicotyledons</taxon>
        <taxon>Gunneridae</taxon>
        <taxon>Pentapetalae</taxon>
        <taxon>rosids</taxon>
        <taxon>fabids</taxon>
        <taxon>Rosales</taxon>
        <taxon>Moraceae</taxon>
        <taxon>Ficeae</taxon>
        <taxon>Ficus</taxon>
    </lineage>
</organism>
<dbReference type="InterPro" id="IPR001611">
    <property type="entry name" value="Leu-rich_rpt"/>
</dbReference>
<dbReference type="EMBL" id="BTGU01000090">
    <property type="protein sequence ID" value="GMN59726.1"/>
    <property type="molecule type" value="Genomic_DNA"/>
</dbReference>
<comment type="caution">
    <text evidence="10">The sequence shown here is derived from an EMBL/GenBank/DDBJ whole genome shotgun (WGS) entry which is preliminary data.</text>
</comment>
<dbReference type="FunFam" id="3.80.10.10:FF:001158">
    <property type="entry name" value="Leucine-rich repeat protein kinase family protein"/>
    <property type="match status" value="1"/>
</dbReference>
<dbReference type="Gene3D" id="3.80.10.10">
    <property type="entry name" value="Ribonuclease Inhibitor"/>
    <property type="match status" value="2"/>
</dbReference>
<sequence>MIPWELGSLMKLVGLELGINNLTGVIPASFGNISSLRYFLVEENKLMGTIPHELGRLKRLTVFNVDLNNLSGEIPLSLYNMSSMRSFSVIVNHFKGTLPPNIGCTLPNLQHFVMGGNEFSGMIPASFANATRLQLLDVIGNGFFGQVPTSLGSLPDLRKLGLDDNSLGNYSANSLDFIPSLINCSQLENLGFGLNKFGGALPNSIANLSTRLTMLYLEVNQISGNIPATLENLVNLMTLSMSDNLFTGDIPASLGKLRNLQALHLNENTLSGKIPSSMGNLTRMFELYLDHNRRNYGGDNGGIEIEVEEDSNNFENRNRISAHLQKCLVSILQIGLACSEESPNERINIGDVTRELQHIRKAYLDVDIRGQRNSAAAALPSVAAPFASSFPGPAAQRLPRGTPSPTPAACELSFPACEIVGCVNLSPQAQLQPGRQAQSRCW</sequence>
<dbReference type="PANTHER" id="PTHR27000:SF642">
    <property type="entry name" value="INACTIVE LEUCINE-RICH REPEAT RECEPTOR KINASE XIAO-RELATED"/>
    <property type="match status" value="1"/>
</dbReference>
<keyword evidence="5" id="KW-0677">Repeat</keyword>
<keyword evidence="3" id="KW-0812">Transmembrane</keyword>
<dbReference type="SUPFAM" id="SSF52047">
    <property type="entry name" value="RNI-like"/>
    <property type="match status" value="1"/>
</dbReference>
<accession>A0AA88DQM3</accession>
<gene>
    <name evidence="10" type="ORF">TIFTF001_028807</name>
</gene>
<evidence type="ECO:0000256" key="5">
    <source>
        <dbReference type="ARBA" id="ARBA00022737"/>
    </source>
</evidence>
<evidence type="ECO:0000313" key="11">
    <source>
        <dbReference type="Proteomes" id="UP001187192"/>
    </source>
</evidence>
<reference evidence="10" key="1">
    <citation type="submission" date="2023-07" db="EMBL/GenBank/DDBJ databases">
        <title>draft genome sequence of fig (Ficus carica).</title>
        <authorList>
            <person name="Takahashi T."/>
            <person name="Nishimura K."/>
        </authorList>
    </citation>
    <scope>NUCLEOTIDE SEQUENCE</scope>
</reference>
<dbReference type="AlphaFoldDB" id="A0AA88DQM3"/>
<dbReference type="GO" id="GO:0016020">
    <property type="term" value="C:membrane"/>
    <property type="evidence" value="ECO:0007669"/>
    <property type="project" value="UniProtKB-SubCell"/>
</dbReference>
<keyword evidence="4" id="KW-0732">Signal</keyword>
<keyword evidence="2" id="KW-0433">Leucine-rich repeat</keyword>
<evidence type="ECO:0000256" key="7">
    <source>
        <dbReference type="ARBA" id="ARBA00023136"/>
    </source>
</evidence>
<evidence type="ECO:0000256" key="3">
    <source>
        <dbReference type="ARBA" id="ARBA00022692"/>
    </source>
</evidence>
<dbReference type="PANTHER" id="PTHR27000">
    <property type="entry name" value="LEUCINE-RICH REPEAT RECEPTOR-LIKE PROTEIN KINASE FAMILY PROTEIN-RELATED"/>
    <property type="match status" value="1"/>
</dbReference>